<feature type="region of interest" description="Disordered" evidence="1">
    <location>
        <begin position="1"/>
        <end position="23"/>
    </location>
</feature>
<accession>A0A2T0WIE6</accession>
<sequence>MSKRSKAADVEDAEIVDDGPNPADELKDAIRLALEAAEAANDAASEVSRLQSETSAAAARLDKFGNKLKPVMIGTLVGAAVSIALGGLVYFKTLAEMRRTSATQIEALAMFQDSVTQLNGQLDAVNGLSERMAKLEAAGNDGVTRVIEALTGTEEKVMTQLESTTSESGGMSAQMASAITDRIDSSATTTREAIQGGISDLQLALSKMLAAAVTNAPPAAAAKPAAPAPAPKRTTSSSSKKSSSSSARKSAPKAEPNPFKFP</sequence>
<reference evidence="3 4" key="1">
    <citation type="submission" date="2018-03" db="EMBL/GenBank/DDBJ databases">
        <title>Genomic Encyclopedia of Archaeal and Bacterial Type Strains, Phase II (KMG-II): from individual species to whole genera.</title>
        <authorList>
            <person name="Goeker M."/>
        </authorList>
    </citation>
    <scope>NUCLEOTIDE SEQUENCE [LARGE SCALE GENOMIC DNA]</scope>
    <source>
        <strain evidence="3 4">DSM 100212</strain>
    </source>
</reference>
<name>A0A2T0WIE6_9RHOB</name>
<dbReference type="EMBL" id="PVTQ01000012">
    <property type="protein sequence ID" value="PRY86480.1"/>
    <property type="molecule type" value="Genomic_DNA"/>
</dbReference>
<evidence type="ECO:0000313" key="4">
    <source>
        <dbReference type="Proteomes" id="UP000238392"/>
    </source>
</evidence>
<keyword evidence="2" id="KW-0472">Membrane</keyword>
<proteinExistence type="predicted"/>
<evidence type="ECO:0000313" key="3">
    <source>
        <dbReference type="EMBL" id="PRY86480.1"/>
    </source>
</evidence>
<gene>
    <name evidence="3" type="ORF">CLV74_112119</name>
</gene>
<keyword evidence="2" id="KW-0812">Transmembrane</keyword>
<dbReference type="OrthoDB" id="7743279at2"/>
<dbReference type="Proteomes" id="UP000238392">
    <property type="component" value="Unassembled WGS sequence"/>
</dbReference>
<feature type="compositionally biased region" description="Low complexity" evidence="1">
    <location>
        <begin position="216"/>
        <end position="249"/>
    </location>
</feature>
<protein>
    <submittedName>
        <fullName evidence="3">Uncharacterized protein</fullName>
    </submittedName>
</protein>
<organism evidence="3 4">
    <name type="scientific">Donghicola tyrosinivorans</name>
    <dbReference type="NCBI Taxonomy" id="1652492"/>
    <lineage>
        <taxon>Bacteria</taxon>
        <taxon>Pseudomonadati</taxon>
        <taxon>Pseudomonadota</taxon>
        <taxon>Alphaproteobacteria</taxon>
        <taxon>Rhodobacterales</taxon>
        <taxon>Roseobacteraceae</taxon>
        <taxon>Donghicola</taxon>
    </lineage>
</organism>
<feature type="region of interest" description="Disordered" evidence="1">
    <location>
        <begin position="216"/>
        <end position="262"/>
    </location>
</feature>
<dbReference type="RefSeq" id="WP_106266761.1">
    <property type="nucleotide sequence ID" value="NZ_PVTQ01000012.1"/>
</dbReference>
<feature type="transmembrane region" description="Helical" evidence="2">
    <location>
        <begin position="71"/>
        <end position="91"/>
    </location>
</feature>
<comment type="caution">
    <text evidence="3">The sequence shown here is derived from an EMBL/GenBank/DDBJ whole genome shotgun (WGS) entry which is preliminary data.</text>
</comment>
<keyword evidence="2" id="KW-1133">Transmembrane helix</keyword>
<keyword evidence="4" id="KW-1185">Reference proteome</keyword>
<evidence type="ECO:0000256" key="2">
    <source>
        <dbReference type="SAM" id="Phobius"/>
    </source>
</evidence>
<dbReference type="AlphaFoldDB" id="A0A2T0WIE6"/>
<evidence type="ECO:0000256" key="1">
    <source>
        <dbReference type="SAM" id="MobiDB-lite"/>
    </source>
</evidence>